<evidence type="ECO:0000256" key="7">
    <source>
        <dbReference type="ARBA" id="ARBA00047599"/>
    </source>
</evidence>
<evidence type="ECO:0000256" key="6">
    <source>
        <dbReference type="ARBA" id="ARBA00023027"/>
    </source>
</evidence>
<keyword evidence="11" id="KW-1185">Reference proteome</keyword>
<dbReference type="SUPFAM" id="SSF51905">
    <property type="entry name" value="FAD/NAD(P)-binding domain"/>
    <property type="match status" value="2"/>
</dbReference>
<keyword evidence="6" id="KW-0520">NAD</keyword>
<dbReference type="EMBL" id="JACJLL010000040">
    <property type="protein sequence ID" value="MBM6819281.1"/>
    <property type="molecule type" value="Genomic_DNA"/>
</dbReference>
<feature type="domain" description="FAD/NAD(P)-binding" evidence="9">
    <location>
        <begin position="4"/>
        <end position="322"/>
    </location>
</feature>
<feature type="transmembrane region" description="Helical" evidence="8">
    <location>
        <begin position="546"/>
        <end position="572"/>
    </location>
</feature>
<dbReference type="Pfam" id="PF07992">
    <property type="entry name" value="Pyr_redox_2"/>
    <property type="match status" value="1"/>
</dbReference>
<dbReference type="InterPro" id="IPR045024">
    <property type="entry name" value="NDH-2"/>
</dbReference>
<evidence type="ECO:0000256" key="2">
    <source>
        <dbReference type="ARBA" id="ARBA00012637"/>
    </source>
</evidence>
<evidence type="ECO:0000256" key="3">
    <source>
        <dbReference type="ARBA" id="ARBA00022630"/>
    </source>
</evidence>
<dbReference type="Proteomes" id="UP000767334">
    <property type="component" value="Unassembled WGS sequence"/>
</dbReference>
<sequence length="632" mass="70630">MSKKIVILGAGYAGVHAAKKLAKKYKKNNDVEITLIDKNPFHTLMTELHEVAGGRVPEESVKIELSKIFHRTKVNVVVDYIENVDTDKKVVTTKDGSFDYDYLIVGTGSEPAFFGVPGVKENGFTLWSLEDALKIREHIKSRFKAASYEKNDAKRKEMLTFVVAGSGFTGIEMAGELLEWKTKLAHDYRVNESEVRLLVVEAMSTILNMLDRKQADKAEKYMVKHGVEVLKDSPIVEVSSNGITLKNGQTIPTQTLIWTCGVQANQEAKEYGLKTARAGRLEANKYMEAIGKKDVYVVGDIAYYEEEAGKPNPQIVEAAEQTAVTAVKNIIASIENSDKKTEFKSNYHGFMVSIGGRYGVANLMGVKLSGFIAMVMKHLVNMYYLFGVNDVNAVYCYLQHEFFGMKDRRSIMRGHLSSKGNRLWLVPLRVFIGCLWLIEGLKKFFGESLWEANIKAISNFDFDKVKIAIGSDSWLKAGNINMPFSWLQDATAGASEAADTAVEYATPILQKMPKFYESIMQVMIPTPEMATLFQTMVVIMEIGMGLALIVGLFTFLASAASAFMVCNFVLSAMAGWDILWYFFGSIALMSGAGRTFGLDYYVMPWIHKIAKEFWIGKRTPIYIEHGTEKVAK</sequence>
<reference evidence="10 11" key="1">
    <citation type="journal article" date="2021" name="Sci. Rep.">
        <title>The distribution of antibiotic resistance genes in chicken gut microbiota commensals.</title>
        <authorList>
            <person name="Juricova H."/>
            <person name="Matiasovicova J."/>
            <person name="Kubasova T."/>
            <person name="Cejkova D."/>
            <person name="Rychlik I."/>
        </authorList>
    </citation>
    <scope>NUCLEOTIDE SEQUENCE [LARGE SCALE GENOMIC DNA]</scope>
    <source>
        <strain evidence="10 11">An435</strain>
    </source>
</reference>
<accession>A0ABS2FH44</accession>
<gene>
    <name evidence="10" type="ORF">H6A19_08025</name>
</gene>
<dbReference type="Gene3D" id="3.50.50.100">
    <property type="match status" value="1"/>
</dbReference>
<keyword evidence="8" id="KW-0812">Transmembrane</keyword>
<keyword evidence="4" id="KW-0274">FAD</keyword>
<evidence type="ECO:0000256" key="4">
    <source>
        <dbReference type="ARBA" id="ARBA00022827"/>
    </source>
</evidence>
<protein>
    <recommendedName>
        <fullName evidence="2">NADH:ubiquinone reductase (non-electrogenic)</fullName>
        <ecNumber evidence="2">1.6.5.9</ecNumber>
    </recommendedName>
</protein>
<evidence type="ECO:0000256" key="1">
    <source>
        <dbReference type="ARBA" id="ARBA00005272"/>
    </source>
</evidence>
<dbReference type="EC" id="1.6.5.9" evidence="2"/>
<proteinExistence type="inferred from homology"/>
<dbReference type="InterPro" id="IPR023753">
    <property type="entry name" value="FAD/NAD-binding_dom"/>
</dbReference>
<evidence type="ECO:0000313" key="11">
    <source>
        <dbReference type="Proteomes" id="UP000767334"/>
    </source>
</evidence>
<dbReference type="PANTHER" id="PTHR43706:SF47">
    <property type="entry name" value="EXTERNAL NADH-UBIQUINONE OXIDOREDUCTASE 1, MITOCHONDRIAL-RELATED"/>
    <property type="match status" value="1"/>
</dbReference>
<dbReference type="RefSeq" id="WP_204572215.1">
    <property type="nucleotide sequence ID" value="NZ_JACJLL010000040.1"/>
</dbReference>
<dbReference type="PRINTS" id="PR00368">
    <property type="entry name" value="FADPNR"/>
</dbReference>
<keyword evidence="8" id="KW-0472">Membrane</keyword>
<dbReference type="PANTHER" id="PTHR43706">
    <property type="entry name" value="NADH DEHYDROGENASE"/>
    <property type="match status" value="1"/>
</dbReference>
<organism evidence="10 11">
    <name type="scientific">Clostridium saudiense</name>
    <dbReference type="NCBI Taxonomy" id="1414720"/>
    <lineage>
        <taxon>Bacteria</taxon>
        <taxon>Bacillati</taxon>
        <taxon>Bacillota</taxon>
        <taxon>Clostridia</taxon>
        <taxon>Eubacteriales</taxon>
        <taxon>Clostridiaceae</taxon>
        <taxon>Clostridium</taxon>
    </lineage>
</organism>
<keyword evidence="8" id="KW-1133">Transmembrane helix</keyword>
<evidence type="ECO:0000256" key="8">
    <source>
        <dbReference type="SAM" id="Phobius"/>
    </source>
</evidence>
<name>A0ABS2FH44_9CLOT</name>
<evidence type="ECO:0000256" key="5">
    <source>
        <dbReference type="ARBA" id="ARBA00023002"/>
    </source>
</evidence>
<evidence type="ECO:0000313" key="10">
    <source>
        <dbReference type="EMBL" id="MBM6819281.1"/>
    </source>
</evidence>
<keyword evidence="5" id="KW-0560">Oxidoreductase</keyword>
<keyword evidence="3" id="KW-0285">Flavoprotein</keyword>
<comment type="caution">
    <text evidence="10">The sequence shown here is derived from an EMBL/GenBank/DDBJ whole genome shotgun (WGS) entry which is preliminary data.</text>
</comment>
<comment type="catalytic activity">
    <reaction evidence="7">
        <text>a quinone + NADH + H(+) = a quinol + NAD(+)</text>
        <dbReference type="Rhea" id="RHEA:46160"/>
        <dbReference type="ChEBI" id="CHEBI:15378"/>
        <dbReference type="ChEBI" id="CHEBI:24646"/>
        <dbReference type="ChEBI" id="CHEBI:57540"/>
        <dbReference type="ChEBI" id="CHEBI:57945"/>
        <dbReference type="ChEBI" id="CHEBI:132124"/>
        <dbReference type="EC" id="1.6.5.9"/>
    </reaction>
</comment>
<dbReference type="PRINTS" id="PR00411">
    <property type="entry name" value="PNDRDTASEI"/>
</dbReference>
<comment type="similarity">
    <text evidence="1">Belongs to the NADH dehydrogenase family.</text>
</comment>
<dbReference type="InterPro" id="IPR036188">
    <property type="entry name" value="FAD/NAD-bd_sf"/>
</dbReference>
<evidence type="ECO:0000259" key="9">
    <source>
        <dbReference type="Pfam" id="PF07992"/>
    </source>
</evidence>